<evidence type="ECO:0000313" key="1">
    <source>
        <dbReference type="EMBL" id="GER94244.1"/>
    </source>
</evidence>
<reference evidence="1" key="1">
    <citation type="submission" date="2019-10" db="EMBL/GenBank/DDBJ databases">
        <title>Metagenomic sequencing of thiosulfate-disproportionating enrichment culture.</title>
        <authorList>
            <person name="Umezawa K."/>
            <person name="Kojima H."/>
            <person name="Fukui M."/>
        </authorList>
    </citation>
    <scope>NUCLEOTIDE SEQUENCE</scope>
    <source>
        <strain evidence="1">45J</strain>
    </source>
</reference>
<dbReference type="SUPFAM" id="SSF52172">
    <property type="entry name" value="CheY-like"/>
    <property type="match status" value="1"/>
</dbReference>
<gene>
    <name evidence="1" type="ORF">A45J_2004</name>
</gene>
<organism evidence="1">
    <name type="scientific">hot springs metagenome</name>
    <dbReference type="NCBI Taxonomy" id="433727"/>
    <lineage>
        <taxon>unclassified sequences</taxon>
        <taxon>metagenomes</taxon>
        <taxon>ecological metagenomes</taxon>
    </lineage>
</organism>
<protein>
    <recommendedName>
        <fullName evidence="2">Response regulatory domain-containing protein</fullName>
    </recommendedName>
</protein>
<dbReference type="InterPro" id="IPR011006">
    <property type="entry name" value="CheY-like_superfamily"/>
</dbReference>
<dbReference type="Gene3D" id="3.40.50.2300">
    <property type="match status" value="1"/>
</dbReference>
<dbReference type="EMBL" id="BLAB01000001">
    <property type="protein sequence ID" value="GER94244.1"/>
    <property type="molecule type" value="Genomic_DNA"/>
</dbReference>
<dbReference type="AlphaFoldDB" id="A0A5J4KY93"/>
<sequence length="152" mass="17442">MPEIEEYGEGFKTALICDDNPETQDSINSALKNLNYKIDISTNSADTFEKVRFNQYDVIILNENFAGSTPENNEVLKFFQNMPMISRRHIFLALIGQNFKTLDNMTAFSKSVNAVINKSDIANLTNILKKSIADNEQFYKIYKETLRKLGKR</sequence>
<name>A0A5J4KY93_9ZZZZ</name>
<proteinExistence type="predicted"/>
<comment type="caution">
    <text evidence="1">The sequence shown here is derived from an EMBL/GenBank/DDBJ whole genome shotgun (WGS) entry which is preliminary data.</text>
</comment>
<accession>A0A5J4KY93</accession>
<dbReference type="CDD" id="cd00156">
    <property type="entry name" value="REC"/>
    <property type="match status" value="1"/>
</dbReference>
<evidence type="ECO:0008006" key="2">
    <source>
        <dbReference type="Google" id="ProtNLM"/>
    </source>
</evidence>